<organism evidence="1 2">
    <name type="scientific">Phlebia brevispora</name>
    <dbReference type="NCBI Taxonomy" id="194682"/>
    <lineage>
        <taxon>Eukaryota</taxon>
        <taxon>Fungi</taxon>
        <taxon>Dikarya</taxon>
        <taxon>Basidiomycota</taxon>
        <taxon>Agaricomycotina</taxon>
        <taxon>Agaricomycetes</taxon>
        <taxon>Polyporales</taxon>
        <taxon>Meruliaceae</taxon>
        <taxon>Phlebia</taxon>
    </lineage>
</organism>
<dbReference type="EMBL" id="JANHOG010000098">
    <property type="protein sequence ID" value="KAJ3558282.1"/>
    <property type="molecule type" value="Genomic_DNA"/>
</dbReference>
<proteinExistence type="predicted"/>
<gene>
    <name evidence="1" type="ORF">NM688_g1016</name>
</gene>
<name>A0ACC1TCY0_9APHY</name>
<evidence type="ECO:0000313" key="1">
    <source>
        <dbReference type="EMBL" id="KAJ3558282.1"/>
    </source>
</evidence>
<dbReference type="Proteomes" id="UP001148662">
    <property type="component" value="Unassembled WGS sequence"/>
</dbReference>
<protein>
    <submittedName>
        <fullName evidence="1">Uncharacterized protein</fullName>
    </submittedName>
</protein>
<sequence>MSSSELRNLEKAQQIQQIFNNAKLNIVNSQKEFDARTTTTDDNLRLPLSLEDGGGLVDPAMISVEVAAQLAFFRKLKFQYLEQKAKDQYIKIIVSDEAPSITAADNERQRQENEMKKQELKEAKQALAEMHSNIRTLSPLVEQDYLKAKALSEEAVDLARKILDTRLALTRLRQAHPHPRLTVPSAEAQLDKQVEEMQSLEEQLQVLNEKIDGVKEKVKIGSRDVERLRVQRADLEKQVKANQSDVEDSRVMGLYDWLIASLAFHQSLFSLESYQSPAENELHLVYSLDPPSSPANLPRPKLSIILLFVPNSRQLADAQVTGMPSNADMSDVIGAHVQANDASGLIAAVLARARAELQ</sequence>
<accession>A0ACC1TCY0</accession>
<evidence type="ECO:0000313" key="2">
    <source>
        <dbReference type="Proteomes" id="UP001148662"/>
    </source>
</evidence>
<comment type="caution">
    <text evidence="1">The sequence shown here is derived from an EMBL/GenBank/DDBJ whole genome shotgun (WGS) entry which is preliminary data.</text>
</comment>
<reference evidence="1" key="1">
    <citation type="submission" date="2022-07" db="EMBL/GenBank/DDBJ databases">
        <title>Genome Sequence of Phlebia brevispora.</title>
        <authorList>
            <person name="Buettner E."/>
        </authorList>
    </citation>
    <scope>NUCLEOTIDE SEQUENCE</scope>
    <source>
        <strain evidence="1">MPL23</strain>
    </source>
</reference>
<keyword evidence="2" id="KW-1185">Reference proteome</keyword>